<dbReference type="InterPro" id="IPR001781">
    <property type="entry name" value="Znf_LIM"/>
</dbReference>
<keyword evidence="10" id="KW-0521">NADP</keyword>
<comment type="catalytic activity">
    <reaction evidence="15">
        <text>L-methionyl-[F-actin] + NADPH + O2 + H(+) = L-methionyl-(R)-S-oxide-[F-actin] + NADP(+) + H2O</text>
        <dbReference type="Rhea" id="RHEA:51308"/>
        <dbReference type="Rhea" id="RHEA-COMP:12953"/>
        <dbReference type="Rhea" id="RHEA-COMP:12956"/>
        <dbReference type="ChEBI" id="CHEBI:15377"/>
        <dbReference type="ChEBI" id="CHEBI:15378"/>
        <dbReference type="ChEBI" id="CHEBI:15379"/>
        <dbReference type="ChEBI" id="CHEBI:16044"/>
        <dbReference type="ChEBI" id="CHEBI:45764"/>
        <dbReference type="ChEBI" id="CHEBI:57783"/>
        <dbReference type="ChEBI" id="CHEBI:58349"/>
        <dbReference type="EC" id="1.14.13.225"/>
    </reaction>
</comment>
<dbReference type="Proteomes" id="UP000478052">
    <property type="component" value="Unassembled WGS sequence"/>
</dbReference>
<name>A0A6G0YRS7_APHCR</name>
<evidence type="ECO:0000256" key="6">
    <source>
        <dbReference type="ARBA" id="ARBA00022630"/>
    </source>
</evidence>
<organism evidence="22 23">
    <name type="scientific">Aphis craccivora</name>
    <name type="common">Cowpea aphid</name>
    <dbReference type="NCBI Taxonomy" id="307492"/>
    <lineage>
        <taxon>Eukaryota</taxon>
        <taxon>Metazoa</taxon>
        <taxon>Ecdysozoa</taxon>
        <taxon>Arthropoda</taxon>
        <taxon>Hexapoda</taxon>
        <taxon>Insecta</taxon>
        <taxon>Pterygota</taxon>
        <taxon>Neoptera</taxon>
        <taxon>Paraneoptera</taxon>
        <taxon>Hemiptera</taxon>
        <taxon>Sternorrhyncha</taxon>
        <taxon>Aphidomorpha</taxon>
        <taxon>Aphidoidea</taxon>
        <taxon>Aphididae</taxon>
        <taxon>Aphidini</taxon>
        <taxon>Aphis</taxon>
        <taxon>Aphis</taxon>
    </lineage>
</organism>
<dbReference type="PRINTS" id="PR00420">
    <property type="entry name" value="RNGMNOXGNASE"/>
</dbReference>
<dbReference type="Pfam" id="PF00307">
    <property type="entry name" value="CH"/>
    <property type="match status" value="1"/>
</dbReference>
<keyword evidence="13 16" id="KW-0440">LIM domain</keyword>
<feature type="compositionally biased region" description="Basic and acidic residues" evidence="18">
    <location>
        <begin position="1152"/>
        <end position="1162"/>
    </location>
</feature>
<evidence type="ECO:0000313" key="22">
    <source>
        <dbReference type="EMBL" id="KAF0760346.1"/>
    </source>
</evidence>
<feature type="compositionally biased region" description="Basic and acidic residues" evidence="18">
    <location>
        <begin position="2041"/>
        <end position="2051"/>
    </location>
</feature>
<dbReference type="InterPro" id="IPR036188">
    <property type="entry name" value="FAD/NAD-bd_sf"/>
</dbReference>
<dbReference type="Pfam" id="PF25413">
    <property type="entry name" value="Rossman_Mical"/>
    <property type="match status" value="1"/>
</dbReference>
<dbReference type="SMART" id="SM00132">
    <property type="entry name" value="LIM"/>
    <property type="match status" value="1"/>
</dbReference>
<comment type="subcellular location">
    <subcellularLocation>
        <location evidence="2">Cytoplasm</location>
    </subcellularLocation>
</comment>
<feature type="compositionally biased region" description="Low complexity" evidence="18">
    <location>
        <begin position="1674"/>
        <end position="1684"/>
    </location>
</feature>
<keyword evidence="11" id="KW-0560">Oxidoreductase</keyword>
<keyword evidence="7 16" id="KW-0479">Metal-binding</keyword>
<dbReference type="CDD" id="cd09439">
    <property type="entry name" value="LIM_Mical"/>
    <property type="match status" value="1"/>
</dbReference>
<dbReference type="PROSITE" id="PS50021">
    <property type="entry name" value="CH"/>
    <property type="match status" value="1"/>
</dbReference>
<reference evidence="22 23" key="1">
    <citation type="submission" date="2019-08" db="EMBL/GenBank/DDBJ databases">
        <title>Whole genome of Aphis craccivora.</title>
        <authorList>
            <person name="Voronova N.V."/>
            <person name="Shulinski R.S."/>
            <person name="Bandarenka Y.V."/>
            <person name="Zhorov D.G."/>
            <person name="Warner D."/>
        </authorList>
    </citation>
    <scope>NUCLEOTIDE SEQUENCE [LARGE SCALE GENOMIC DNA]</scope>
    <source>
        <strain evidence="22">180601</strain>
        <tissue evidence="22">Whole Body</tissue>
    </source>
</reference>
<evidence type="ECO:0000259" key="20">
    <source>
        <dbReference type="PROSITE" id="PS50023"/>
    </source>
</evidence>
<dbReference type="PROSITE" id="PS50023">
    <property type="entry name" value="LIM_DOMAIN_2"/>
    <property type="match status" value="1"/>
</dbReference>
<proteinExistence type="inferred from homology"/>
<protein>
    <recommendedName>
        <fullName evidence="4">F-actin monooxygenase</fullName>
        <ecNumber evidence="4">1.14.13.225</ecNumber>
    </recommendedName>
</protein>
<evidence type="ECO:0000256" key="4">
    <source>
        <dbReference type="ARBA" id="ARBA00012709"/>
    </source>
</evidence>
<dbReference type="PROSITE" id="PS51848">
    <property type="entry name" value="BMERB"/>
    <property type="match status" value="1"/>
</dbReference>
<dbReference type="EC" id="1.14.13.225" evidence="4"/>
<evidence type="ECO:0000313" key="23">
    <source>
        <dbReference type="Proteomes" id="UP000478052"/>
    </source>
</evidence>
<feature type="compositionally biased region" description="Basic and acidic residues" evidence="18">
    <location>
        <begin position="1862"/>
        <end position="1872"/>
    </location>
</feature>
<evidence type="ECO:0000256" key="11">
    <source>
        <dbReference type="ARBA" id="ARBA00023002"/>
    </source>
</evidence>
<dbReference type="SMART" id="SM00033">
    <property type="entry name" value="CH"/>
    <property type="match status" value="1"/>
</dbReference>
<feature type="region of interest" description="Disordered" evidence="18">
    <location>
        <begin position="1672"/>
        <end position="1700"/>
    </location>
</feature>
<keyword evidence="6" id="KW-0285">Flavoprotein</keyword>
<feature type="compositionally biased region" description="Acidic residues" evidence="18">
    <location>
        <begin position="1163"/>
        <end position="1176"/>
    </location>
</feature>
<dbReference type="SUPFAM" id="SSF51905">
    <property type="entry name" value="FAD/NAD(P)-binding domain"/>
    <property type="match status" value="1"/>
</dbReference>
<feature type="region of interest" description="Disordered" evidence="18">
    <location>
        <begin position="1095"/>
        <end position="1118"/>
    </location>
</feature>
<evidence type="ECO:0000256" key="18">
    <source>
        <dbReference type="SAM" id="MobiDB-lite"/>
    </source>
</evidence>
<dbReference type="InterPro" id="IPR050540">
    <property type="entry name" value="F-actin_Monoox_Mical"/>
</dbReference>
<comment type="caution">
    <text evidence="22">The sequence shown here is derived from an EMBL/GenBank/DDBJ whole genome shotgun (WGS) entry which is preliminary data.</text>
</comment>
<evidence type="ECO:0000259" key="19">
    <source>
        <dbReference type="PROSITE" id="PS50021"/>
    </source>
</evidence>
<evidence type="ECO:0000256" key="17">
    <source>
        <dbReference type="SAM" id="Coils"/>
    </source>
</evidence>
<keyword evidence="8" id="KW-0274">FAD</keyword>
<evidence type="ECO:0000256" key="14">
    <source>
        <dbReference type="ARBA" id="ARBA00023203"/>
    </source>
</evidence>
<dbReference type="GO" id="GO:0003779">
    <property type="term" value="F:actin binding"/>
    <property type="evidence" value="ECO:0007669"/>
    <property type="project" value="UniProtKB-KW"/>
</dbReference>
<dbReference type="PANTHER" id="PTHR23167">
    <property type="entry name" value="CALPONIN HOMOLOGY DOMAIN-CONTAINING PROTEIN DDB_G0272472-RELATED"/>
    <property type="match status" value="1"/>
</dbReference>
<evidence type="ECO:0000256" key="2">
    <source>
        <dbReference type="ARBA" id="ARBA00004496"/>
    </source>
</evidence>
<evidence type="ECO:0000256" key="3">
    <source>
        <dbReference type="ARBA" id="ARBA00008223"/>
    </source>
</evidence>
<dbReference type="GO" id="GO:0005737">
    <property type="term" value="C:cytoplasm"/>
    <property type="evidence" value="ECO:0007669"/>
    <property type="project" value="UniProtKB-SubCell"/>
</dbReference>
<evidence type="ECO:0000256" key="5">
    <source>
        <dbReference type="ARBA" id="ARBA00022490"/>
    </source>
</evidence>
<feature type="region of interest" description="Disordered" evidence="18">
    <location>
        <begin position="1844"/>
        <end position="1872"/>
    </location>
</feature>
<evidence type="ECO:0000256" key="13">
    <source>
        <dbReference type="ARBA" id="ARBA00023038"/>
    </source>
</evidence>
<evidence type="ECO:0000259" key="21">
    <source>
        <dbReference type="PROSITE" id="PS51848"/>
    </source>
</evidence>
<comment type="cofactor">
    <cofactor evidence="1">
        <name>FAD</name>
        <dbReference type="ChEBI" id="CHEBI:57692"/>
    </cofactor>
</comment>
<dbReference type="SUPFAM" id="SSF47576">
    <property type="entry name" value="Calponin-homology domain, CH-domain"/>
    <property type="match status" value="1"/>
</dbReference>
<evidence type="ECO:0000256" key="1">
    <source>
        <dbReference type="ARBA" id="ARBA00001974"/>
    </source>
</evidence>
<sequence>MASHYRKTLPSADAALASEVFDRFCTASTMKTILGHFRHLCEILCIKPTNFPQFYPKLKAMLCSWKAKALWNKFDKKASHKCYNRGKTCMNTRVLIIGSGPCGLRAAIEAQLLGAKVVVVEKRDRLSRNNVLHLWPFVIQDLKLLGAKKFFGKFCAGAIDHISIRQLQCILLKVSLILGVEIHEGVSFDSLSPPPNNDEKIGWRAIFSPSDHPVSQYEFDVLIGADGKRNTLEGFKRKEFRGRLAIAITANFINKHTEAEARVEEISGVAFIFNQKFFKDLYRETGIDLENIVYYKDETHYFVMTAKKHSLIDKGVILNDYADVAKLLALENINKEALTEYAKEAANFSTNYSLPQLEFAVNHYGQPDVAMFDFTSMYAAENASHVIQRNGHKLLTTLVGDSLLEPFWPTGSGCARGFLSSMDTCWAIRHWGSPDSNPLEVLAERESIYHILGQTTPENLQKNIAGYTVDPHTRYPNLNTRAVLPMQVVHLFDCDDKTVVEKLLKAPRQTITPVQDVPKKRRRKESQVNQETLHHWLKTQVEPYDSISVEDFAKSFKNGLALCAIIHRYRPDLVDFFTLSSSDVAKNNQLAFDILEHEFGIPPIMSGIEMEQCDIPDVLTMLSYLSQVYDTFRREIPHINHPKLEDSDHGPTPAESRFRNHVARNNMLAPYSKPSTLVKPISQSRKRSGVNNISTIDKSTSSIQRRNRKRRTNINNGSLAQIKKRLHLRMQQIYIREPEEDEFLENNHEQFKERARELEKKLFPSPRDSRVQDDCSSPRYKMEEDISVRAKEIEAKLKGGPAPDKKPKDLMRAIGKIDKSDWNVKEIERKIEESKVNAKHIKNGTEKVPKWSRPQFDDKVSAIKKKLHVKGYQDNINNDKKFIEIDDNLNKLNRKIKDGNILDQGLRGANKVSAMAAHLATINKQPEQPLLQRSGTKNTVIIPQGGSETCHFCKNRVYLMERLSAEGRFFHRGCFRCEYCHTTLRLGNYMYDREGKYDNRFYCSQHFGMSGTQQMRSRRKLEQKTEPDLGIKPIVLAKTPDKTKASMESLDRGETPERVEFENLDLEEDLVLSEMDEDEWTDRNFGASANEMLSSDELSEFSDSDSDENQNLELNDDNQEKKLLPININNDNVCNINVEDDGLSSQNESDESQDRFSYKEFDSGDDESDTATEGEEEIKAREIRKQEVCLRIPNISSATTDTGSDTEVIFFTPPKSIVNSLNKDSESITIDESSKSIKKNVNNNLEYTDSCSLKNNLEISNTNVQKSEIKKCDVSFNNIMKNTSSSSLNSCHFQNGSKNECVQKMENIANPQSKLENDVIILNDNDCSNKIETSESSLGCVINNNISSSLKIHDELIKDNDNVLLNNFTDDSNLSKKIIENKNYSKPNKLNMVTTEPYPKYTPTVEKAIKKYENKQPKKECIVATDFYTSSSGGSNSATEISTDSEFERDDKTPTRHSIPNIIVSESIQSKRKVEETKVDPLVPENPKIAEIVNRAQNRPNFIPFANPGYELNRTQSTEGIATKRSLELKKLYLLAGNGNGIAVKKSGSSVTLDTKFKSFVDQISECQKKLNPATVPSPTMQAFLQNVSPVNKNEKKSKELSELNEFKHVCLKHSEKNDDCNENNETNNKVIEVINTQYQEHDNELRPRSPAHETSIIVPEFHRSQIENKIESDSLSTDASTDTENNLEIPDISSDDKDIPIENHSLPKLEIHNSRGELMNDIEQQKEQIIESECIPKYSDNGFNKIITVPSPIKDKNVRNGEILKHVSTTADLFMNDVSKPNCTEILHPESYAHVPDYNNDEDHTIEGQTETELSDWARDDDVGVSEAWDDFVHVPIKSLTYRKHQRPKSKRKPRNSPKKRPNEDLDEYGHVCGKIDSDNIEFMDTISDNDTNEHVAALNQTLLHNTGYVEFVTNPQMDDDELKTPVVETLNAIYNMSVDKDDNDTTTTSDLVTIMDLNDKNNIDDDAPTPTANEDSNKTYQNYVKRLQEKITPFNSIRDSIDVRKMKKNSKGEKLDENNLKEQNEQEQNSTTYKLQKITNERMKEKNLIHDMVMSKITSKSPHERKPRRNKSSPFSPESHAENFEFTKPLPVHQSNADVQVRPTSLLIPIKSPFSERKICPTQQISCSEAFSLPDIRRALFDENTPTSSVAEILKSTEEIRENARARARLKSDSELGISPEDKIRQLREKLERRRAVKSNCDGLSLLTKSKSCQSIDEFDLDTALCDTPKRNEQNIMNDRPERKRSITQTVMAAIFQKKTPSPNKIRSPSSHQTSPSRFKFLISGKIKEKSQDKKLIPAAGDKPVQYKSNSESEIRRRLIDSLAPPIPPLPSCYNIDNPELLETVVSMDESKKNKIDDDYSIQSADGKMSKSEIKIARQSQRKRLRIAQEVQRKLEELDVKLKTLEAEGVEVEKKLRGEGGDKNEDEPSLLHTYCELMSEVNRLRREERELGLQAQELEIEDNLARCETISPNDNDWSKLSTAH</sequence>
<feature type="region of interest" description="Disordered" evidence="18">
    <location>
        <begin position="2004"/>
        <end position="2083"/>
    </location>
</feature>
<evidence type="ECO:0000256" key="8">
    <source>
        <dbReference type="ARBA" id="ARBA00022827"/>
    </source>
</evidence>
<dbReference type="PANTHER" id="PTHR23167:SF54">
    <property type="entry name" value="[F-ACTIN]-MONOOXYGENASE MICAL"/>
    <property type="match status" value="1"/>
</dbReference>
<feature type="compositionally biased region" description="Basic residues" evidence="18">
    <location>
        <begin position="1844"/>
        <end position="1861"/>
    </location>
</feature>
<evidence type="ECO:0000256" key="12">
    <source>
        <dbReference type="ARBA" id="ARBA00023033"/>
    </source>
</evidence>
<dbReference type="Pfam" id="PF12130">
    <property type="entry name" value="bMERB_dom"/>
    <property type="match status" value="1"/>
</dbReference>
<dbReference type="InterPro" id="IPR003953">
    <property type="entry name" value="FAD-dep_OxRdtase_2_FAD-bd"/>
</dbReference>
<feature type="domain" description="BMERB" evidence="21">
    <location>
        <begin position="2380"/>
        <end position="2486"/>
    </location>
</feature>
<dbReference type="Pfam" id="PF00890">
    <property type="entry name" value="FAD_binding_2"/>
    <property type="match status" value="1"/>
</dbReference>
<dbReference type="SUPFAM" id="SSF57716">
    <property type="entry name" value="Glucocorticoid receptor-like (DNA-binding domain)"/>
    <property type="match status" value="1"/>
</dbReference>
<feature type="domain" description="LIM zinc-binding" evidence="20">
    <location>
        <begin position="948"/>
        <end position="1013"/>
    </location>
</feature>
<dbReference type="Pfam" id="PF00412">
    <property type="entry name" value="LIM"/>
    <property type="match status" value="1"/>
</dbReference>
<dbReference type="EMBL" id="VUJU01002704">
    <property type="protein sequence ID" value="KAF0760346.1"/>
    <property type="molecule type" value="Genomic_DNA"/>
</dbReference>
<evidence type="ECO:0000256" key="7">
    <source>
        <dbReference type="ARBA" id="ARBA00022723"/>
    </source>
</evidence>
<feature type="compositionally biased region" description="Acidic residues" evidence="18">
    <location>
        <begin position="1097"/>
        <end position="1117"/>
    </location>
</feature>
<feature type="coiled-coil region" evidence="17">
    <location>
        <begin position="2390"/>
        <end position="2417"/>
    </location>
</feature>
<evidence type="ECO:0000256" key="10">
    <source>
        <dbReference type="ARBA" id="ARBA00022857"/>
    </source>
</evidence>
<dbReference type="Gene3D" id="3.50.50.60">
    <property type="entry name" value="FAD/NAD(P)-binding domain"/>
    <property type="match status" value="1"/>
</dbReference>
<feature type="region of interest" description="Disordered" evidence="18">
    <location>
        <begin position="1139"/>
        <end position="1177"/>
    </location>
</feature>
<keyword evidence="12 22" id="KW-0503">Monooxygenase</keyword>
<feature type="domain" description="Calponin-homology (CH)" evidence="19">
    <location>
        <begin position="527"/>
        <end position="630"/>
    </location>
</feature>
<dbReference type="GO" id="GO:0046872">
    <property type="term" value="F:metal ion binding"/>
    <property type="evidence" value="ECO:0007669"/>
    <property type="project" value="UniProtKB-KW"/>
</dbReference>
<keyword evidence="17" id="KW-0175">Coiled coil</keyword>
<keyword evidence="23" id="KW-1185">Reference proteome</keyword>
<dbReference type="InterPro" id="IPR057494">
    <property type="entry name" value="Rossman_Mical"/>
</dbReference>
<evidence type="ECO:0000256" key="9">
    <source>
        <dbReference type="ARBA" id="ARBA00022833"/>
    </source>
</evidence>
<feature type="region of interest" description="Disordered" evidence="18">
    <location>
        <begin position="1432"/>
        <end position="1457"/>
    </location>
</feature>
<dbReference type="SMART" id="SM01203">
    <property type="entry name" value="DUF3585"/>
    <property type="match status" value="1"/>
</dbReference>
<keyword evidence="14" id="KW-0009">Actin-binding</keyword>
<gene>
    <name evidence="22" type="ORF">FWK35_00015988</name>
</gene>
<dbReference type="PROSITE" id="PS00478">
    <property type="entry name" value="LIM_DOMAIN_1"/>
    <property type="match status" value="1"/>
</dbReference>
<evidence type="ECO:0000256" key="16">
    <source>
        <dbReference type="PROSITE-ProRule" id="PRU00125"/>
    </source>
</evidence>
<feature type="compositionally biased region" description="Polar residues" evidence="18">
    <location>
        <begin position="1432"/>
        <end position="1442"/>
    </location>
</feature>
<keyword evidence="9 16" id="KW-0862">Zinc</keyword>
<dbReference type="Gene3D" id="1.10.418.10">
    <property type="entry name" value="Calponin-like domain"/>
    <property type="match status" value="1"/>
</dbReference>
<keyword evidence="5" id="KW-0963">Cytoplasm</keyword>
<accession>A0A6G0YRS7</accession>
<comment type="similarity">
    <text evidence="3">Belongs to the Mical family.</text>
</comment>
<dbReference type="InterPro" id="IPR001715">
    <property type="entry name" value="CH_dom"/>
</dbReference>
<dbReference type="InterPro" id="IPR036872">
    <property type="entry name" value="CH_dom_sf"/>
</dbReference>
<dbReference type="CDD" id="cd22198">
    <property type="entry name" value="CH_MICAL_EHBP-like"/>
    <property type="match status" value="1"/>
</dbReference>
<dbReference type="FunFam" id="3.50.50.60:FF:000004">
    <property type="entry name" value="protein-methionine sulfoxide oxidase MICAL2 isoform X1"/>
    <property type="match status" value="1"/>
</dbReference>
<feature type="compositionally biased region" description="Basic and acidic residues" evidence="18">
    <location>
        <begin position="2004"/>
        <end position="2026"/>
    </location>
</feature>
<dbReference type="OrthoDB" id="20799at2759"/>
<dbReference type="Gene3D" id="2.10.110.10">
    <property type="entry name" value="Cysteine Rich Protein"/>
    <property type="match status" value="1"/>
</dbReference>
<evidence type="ECO:0000256" key="15">
    <source>
        <dbReference type="ARBA" id="ARBA00049522"/>
    </source>
</evidence>
<dbReference type="InterPro" id="IPR022735">
    <property type="entry name" value="bMERB_dom"/>
</dbReference>
<dbReference type="GO" id="GO:0120501">
    <property type="term" value="F:F-actin monooxygenase activity"/>
    <property type="evidence" value="ECO:0007669"/>
    <property type="project" value="UniProtKB-EC"/>
</dbReference>